<feature type="transmembrane region" description="Helical" evidence="1">
    <location>
        <begin position="6"/>
        <end position="29"/>
    </location>
</feature>
<accession>A0A7S6RAY9</accession>
<evidence type="ECO:0000256" key="1">
    <source>
        <dbReference type="SAM" id="Phobius"/>
    </source>
</evidence>
<dbReference type="Proteomes" id="UP000594029">
    <property type="component" value="Segment"/>
</dbReference>
<keyword evidence="1" id="KW-0472">Membrane</keyword>
<name>A0A7S6RAY9_9CAUD</name>
<evidence type="ECO:0000313" key="3">
    <source>
        <dbReference type="Proteomes" id="UP000594029"/>
    </source>
</evidence>
<evidence type="ECO:0000313" key="2">
    <source>
        <dbReference type="EMBL" id="QOV08216.1"/>
    </source>
</evidence>
<reference evidence="2 3" key="1">
    <citation type="submission" date="2020-10" db="EMBL/GenBank/DDBJ databases">
        <authorList>
            <person name="Kazantseva O.A."/>
            <person name="Piligrimova E.G."/>
            <person name="Shadrin A.M."/>
        </authorList>
    </citation>
    <scope>NUCLEOTIDE SEQUENCE [LARGE SCALE GENOMIC DNA]</scope>
</reference>
<organism evidence="2 3">
    <name type="scientific">Bacillus phage Kirov</name>
    <dbReference type="NCBI Taxonomy" id="2783539"/>
    <lineage>
        <taxon>Viruses</taxon>
        <taxon>Duplodnaviria</taxon>
        <taxon>Heunggongvirae</taxon>
        <taxon>Uroviricota</taxon>
        <taxon>Caudoviricetes</taxon>
        <taxon>Andregratiavirinae</taxon>
        <taxon>Kirovvirus</taxon>
        <taxon>Kirovvirus kirov</taxon>
    </lineage>
</organism>
<keyword evidence="1" id="KW-1133">Transmembrane helix</keyword>
<protein>
    <submittedName>
        <fullName evidence="2">Uncharacterized protein</fullName>
    </submittedName>
</protein>
<sequence>MEFWLLAKIGLIVKAIVSGGYAVASGYVVKTGMQYVSDYKESVENEKEVK</sequence>
<gene>
    <name evidence="2" type="ORF">Kirov_17</name>
</gene>
<keyword evidence="3" id="KW-1185">Reference proteome</keyword>
<dbReference type="EMBL" id="MW084976">
    <property type="protein sequence ID" value="QOV08216.1"/>
    <property type="molecule type" value="Genomic_DNA"/>
</dbReference>
<keyword evidence="1" id="KW-0812">Transmembrane</keyword>
<proteinExistence type="predicted"/>